<evidence type="ECO:0000313" key="2">
    <source>
        <dbReference type="EMBL" id="QRQ90769.1"/>
    </source>
</evidence>
<evidence type="ECO:0000313" key="4">
    <source>
        <dbReference type="Proteomes" id="UP000623307"/>
    </source>
</evidence>
<dbReference type="Proteomes" id="UP000623307">
    <property type="component" value="Chromosome 1"/>
</dbReference>
<evidence type="ECO:0000313" key="1">
    <source>
        <dbReference type="EMBL" id="QEZ43465.1"/>
    </source>
</evidence>
<organism evidence="1 3">
    <name type="scientific">Cupriavidus oxalaticus</name>
    <dbReference type="NCBI Taxonomy" id="96344"/>
    <lineage>
        <taxon>Bacteria</taxon>
        <taxon>Pseudomonadati</taxon>
        <taxon>Pseudomonadota</taxon>
        <taxon>Betaproteobacteria</taxon>
        <taxon>Burkholderiales</taxon>
        <taxon>Burkholderiaceae</taxon>
        <taxon>Cupriavidus</taxon>
    </lineage>
</organism>
<evidence type="ECO:0000313" key="3">
    <source>
        <dbReference type="Proteomes" id="UP000325743"/>
    </source>
</evidence>
<protein>
    <submittedName>
        <fullName evidence="1">Uncharacterized protein</fullName>
    </submittedName>
</protein>
<keyword evidence="4" id="KW-1185">Reference proteome</keyword>
<dbReference type="Proteomes" id="UP000325743">
    <property type="component" value="Chromosome 1"/>
</dbReference>
<proteinExistence type="predicted"/>
<reference evidence="2 4" key="2">
    <citation type="submission" date="2021-02" db="EMBL/GenBank/DDBJ databases">
        <title>Complete Genome Sequence of Cupriavidus oxalaticus Strain Ox1, a Soil Oxalate-Degrading Species.</title>
        <authorList>
            <person name="Palmieri F."/>
            <person name="Udriet P."/>
            <person name="Deuasquier M."/>
            <person name="Beaudoing E."/>
            <person name="Johnson S.L."/>
            <person name="Davenport K.W."/>
            <person name="Chain P.S."/>
            <person name="Bindschedler S."/>
            <person name="Junier P."/>
        </authorList>
    </citation>
    <scope>NUCLEOTIDE SEQUENCE [LARGE SCALE GENOMIC DNA]</scope>
    <source>
        <strain evidence="2 4">Ox1</strain>
    </source>
</reference>
<sequence>MIAFYTYDRIMMEYAAACGDKFAVRAGLVSVSKREAIIGHNGPLYAIGIIDGCSSLLLEFAFLRSN</sequence>
<name>A0A5P3VCA0_9BURK</name>
<accession>A0A5P3VCA0</accession>
<dbReference type="EMBL" id="CP032518">
    <property type="protein sequence ID" value="QEZ43465.1"/>
    <property type="molecule type" value="Genomic_DNA"/>
</dbReference>
<gene>
    <name evidence="1" type="ORF">D2917_03920</name>
    <name evidence="2" type="ORF">JTE92_08940</name>
</gene>
<reference evidence="1 3" key="1">
    <citation type="submission" date="2018-09" db="EMBL/GenBank/DDBJ databases">
        <title>Complete genome sequence of Cupriavidus oxalaticus T2, a bacterium capable of phenol tolerance and degradation.</title>
        <authorList>
            <person name="Yan J."/>
        </authorList>
    </citation>
    <scope>NUCLEOTIDE SEQUENCE [LARGE SCALE GENOMIC DNA]</scope>
    <source>
        <strain evidence="1 3">T2</strain>
    </source>
</reference>
<dbReference type="GeneID" id="303489646"/>
<dbReference type="AlphaFoldDB" id="A0A5P3VCA0"/>
<dbReference type="EMBL" id="CP069811">
    <property type="protein sequence ID" value="QRQ90769.1"/>
    <property type="molecule type" value="Genomic_DNA"/>
</dbReference>
<dbReference type="RefSeq" id="WP_063239804.1">
    <property type="nucleotide sequence ID" value="NZ_CP032518.1"/>
</dbReference>